<protein>
    <recommendedName>
        <fullName evidence="4">NAC domain-containing protein</fullName>
    </recommendedName>
</protein>
<evidence type="ECO:0008006" key="4">
    <source>
        <dbReference type="Google" id="ProtNLM"/>
    </source>
</evidence>
<name>A0A2U1Q0N3_ARTAN</name>
<evidence type="ECO:0000256" key="1">
    <source>
        <dbReference type="SAM" id="MobiDB-lite"/>
    </source>
</evidence>
<sequence>MNLQTELNHLKELIEKQNSPVNSFYHEESNERETAMDEVHNYSSQSTAHVLPQPRAYPPSLPRLVVVGDEKLDIDLPFGEHIDTLSMGDREIDFTPSDIESLPANDPVPIPRMSDEPLGNSESMSRSFDVTISNPLFDFDDNFTLKVDNKIFDDEFEDLCSLDPPKSIPLIDESTLLVTPIPVYKQICLREVERFDPFFSLTQSGDMTLWTVDGHPRSVDRLMDRSSPLWPK</sequence>
<feature type="region of interest" description="Disordered" evidence="1">
    <location>
        <begin position="18"/>
        <end position="53"/>
    </location>
</feature>
<comment type="caution">
    <text evidence="2">The sequence shown here is derived from an EMBL/GenBank/DDBJ whole genome shotgun (WGS) entry which is preliminary data.</text>
</comment>
<feature type="compositionally biased region" description="Basic and acidic residues" evidence="1">
    <location>
        <begin position="25"/>
        <end position="40"/>
    </location>
</feature>
<reference evidence="2 3" key="1">
    <citation type="journal article" date="2018" name="Mol. Plant">
        <title>The genome of Artemisia annua provides insight into the evolution of Asteraceae family and artemisinin biosynthesis.</title>
        <authorList>
            <person name="Shen Q."/>
            <person name="Zhang L."/>
            <person name="Liao Z."/>
            <person name="Wang S."/>
            <person name="Yan T."/>
            <person name="Shi P."/>
            <person name="Liu M."/>
            <person name="Fu X."/>
            <person name="Pan Q."/>
            <person name="Wang Y."/>
            <person name="Lv Z."/>
            <person name="Lu X."/>
            <person name="Zhang F."/>
            <person name="Jiang W."/>
            <person name="Ma Y."/>
            <person name="Chen M."/>
            <person name="Hao X."/>
            <person name="Li L."/>
            <person name="Tang Y."/>
            <person name="Lv G."/>
            <person name="Zhou Y."/>
            <person name="Sun X."/>
            <person name="Brodelius P.E."/>
            <person name="Rose J.K.C."/>
            <person name="Tang K."/>
        </authorList>
    </citation>
    <scope>NUCLEOTIDE SEQUENCE [LARGE SCALE GENOMIC DNA]</scope>
    <source>
        <strain evidence="3">cv. Huhao1</strain>
        <tissue evidence="2">Leaf</tissue>
    </source>
</reference>
<dbReference type="Proteomes" id="UP000245207">
    <property type="component" value="Unassembled WGS sequence"/>
</dbReference>
<dbReference type="EMBL" id="PKPP01000537">
    <property type="protein sequence ID" value="PWA91527.1"/>
    <property type="molecule type" value="Genomic_DNA"/>
</dbReference>
<accession>A0A2U1Q0N3</accession>
<dbReference type="AlphaFoldDB" id="A0A2U1Q0N3"/>
<gene>
    <name evidence="2" type="ORF">CTI12_AA050220</name>
</gene>
<organism evidence="2 3">
    <name type="scientific">Artemisia annua</name>
    <name type="common">Sweet wormwood</name>
    <dbReference type="NCBI Taxonomy" id="35608"/>
    <lineage>
        <taxon>Eukaryota</taxon>
        <taxon>Viridiplantae</taxon>
        <taxon>Streptophyta</taxon>
        <taxon>Embryophyta</taxon>
        <taxon>Tracheophyta</taxon>
        <taxon>Spermatophyta</taxon>
        <taxon>Magnoliopsida</taxon>
        <taxon>eudicotyledons</taxon>
        <taxon>Gunneridae</taxon>
        <taxon>Pentapetalae</taxon>
        <taxon>asterids</taxon>
        <taxon>campanulids</taxon>
        <taxon>Asterales</taxon>
        <taxon>Asteraceae</taxon>
        <taxon>Asteroideae</taxon>
        <taxon>Anthemideae</taxon>
        <taxon>Artemisiinae</taxon>
        <taxon>Artemisia</taxon>
    </lineage>
</organism>
<keyword evidence="3" id="KW-1185">Reference proteome</keyword>
<proteinExistence type="predicted"/>
<evidence type="ECO:0000313" key="3">
    <source>
        <dbReference type="Proteomes" id="UP000245207"/>
    </source>
</evidence>
<evidence type="ECO:0000313" key="2">
    <source>
        <dbReference type="EMBL" id="PWA91527.1"/>
    </source>
</evidence>